<keyword evidence="6 12" id="KW-0285">Flavoprotein</keyword>
<keyword evidence="9 12" id="KW-0521">NADP</keyword>
<accession>A0A348WLU1</accession>
<dbReference type="EMBL" id="DMUP01000041">
    <property type="protein sequence ID" value="HAR55503.1"/>
    <property type="molecule type" value="Genomic_DNA"/>
</dbReference>
<comment type="function">
    <text evidence="12">Catalyzes the anti-1,4-elimination of the C-3 phosphate and the C-6 proR hydrogen from 5-enolpyruvylshikimate-3-phosphate (EPSP) to yield chorismate, which is the branch point compound that serves as the starting substrate for the three terminal pathways of aromatic amino acid biosynthesis. This reaction introduces a second double bond into the aromatic ring system.</text>
</comment>
<feature type="binding site" evidence="12">
    <location>
        <begin position="237"/>
        <end position="238"/>
    </location>
    <ligand>
        <name>FMN</name>
        <dbReference type="ChEBI" id="CHEBI:58210"/>
    </ligand>
</feature>
<dbReference type="PIRSF" id="PIRSF001456">
    <property type="entry name" value="Chorismate_synth"/>
    <property type="match status" value="1"/>
</dbReference>
<keyword evidence="7 12" id="KW-0288">FMN</keyword>
<dbReference type="SUPFAM" id="SSF103263">
    <property type="entry name" value="Chorismate synthase, AroC"/>
    <property type="match status" value="1"/>
</dbReference>
<evidence type="ECO:0000256" key="8">
    <source>
        <dbReference type="ARBA" id="ARBA00022827"/>
    </source>
</evidence>
<comment type="subunit">
    <text evidence="3 12">Homotetramer.</text>
</comment>
<evidence type="ECO:0000256" key="6">
    <source>
        <dbReference type="ARBA" id="ARBA00022630"/>
    </source>
</evidence>
<dbReference type="Gene3D" id="3.60.150.10">
    <property type="entry name" value="Chorismate synthase AroC"/>
    <property type="match status" value="1"/>
</dbReference>
<evidence type="ECO:0000256" key="4">
    <source>
        <dbReference type="ARBA" id="ARBA00013036"/>
    </source>
</evidence>
<evidence type="ECO:0000256" key="9">
    <source>
        <dbReference type="ARBA" id="ARBA00022857"/>
    </source>
</evidence>
<dbReference type="PROSITE" id="PS00787">
    <property type="entry name" value="CHORISMATE_SYNTHASE_1"/>
    <property type="match status" value="1"/>
</dbReference>
<sequence length="356" mass="37907">MAGNTWGKLFTVSTFGESHGVGLGAVVDGCPAGIELSCEDIQQALDRRRPGTSRYTTQRQEPDQVEILSGVFEGRTTGTPIGLLIRNQDQRSQDYSAIKQQFRPGHADYTYQKKYGIRDYRGGGRSSARETAMRVAAGAIAAKVLAQQGISIRAALTQMGSVVAPVKDWSAVNGNAFFCANPDAVEPMDALIRELKKQGDSVGARIYVEACGVPVGWGEPVFDRLDADIAKALMSINAAKAVAVGDGFDVVTQRGSEHRDEMTIEGFQSNHAGGVLGGISTGQTVNAEVAFKPTSSISIPGKTITTEGEAVDIVTKGRHDPCVGIRAVPIVEAMMALVLVDHFLRDRGQNAGVQRS</sequence>
<comment type="similarity">
    <text evidence="2 12 13">Belongs to the chorismate synthase family.</text>
</comment>
<dbReference type="PROSITE" id="PS00789">
    <property type="entry name" value="CHORISMATE_SYNTHASE_3"/>
    <property type="match status" value="1"/>
</dbReference>
<keyword evidence="8 12" id="KW-0274">FAD</keyword>
<protein>
    <recommendedName>
        <fullName evidence="4 12">Chorismate synthase</fullName>
        <shortName evidence="12">CS</shortName>
        <ecNumber evidence="4 12">4.2.3.5</ecNumber>
    </recommendedName>
    <alternativeName>
        <fullName evidence="12">5-enolpyruvylshikimate-3-phosphate phospholyase</fullName>
    </alternativeName>
</protein>
<dbReference type="InterPro" id="IPR035904">
    <property type="entry name" value="Chorismate_synth_AroC_sf"/>
</dbReference>
<proteinExistence type="inferred from homology"/>
<dbReference type="PANTHER" id="PTHR21085:SF0">
    <property type="entry name" value="CHORISMATE SYNTHASE"/>
    <property type="match status" value="1"/>
</dbReference>
<comment type="catalytic activity">
    <reaction evidence="12 13">
        <text>5-O-(1-carboxyvinyl)-3-phosphoshikimate = chorismate + phosphate</text>
        <dbReference type="Rhea" id="RHEA:21020"/>
        <dbReference type="ChEBI" id="CHEBI:29748"/>
        <dbReference type="ChEBI" id="CHEBI:43474"/>
        <dbReference type="ChEBI" id="CHEBI:57701"/>
        <dbReference type="EC" id="4.2.3.5"/>
    </reaction>
</comment>
<dbReference type="NCBIfam" id="TIGR00033">
    <property type="entry name" value="aroC"/>
    <property type="match status" value="1"/>
</dbReference>
<feature type="binding site" evidence="12">
    <location>
        <begin position="125"/>
        <end position="127"/>
    </location>
    <ligand>
        <name>FMN</name>
        <dbReference type="ChEBI" id="CHEBI:58210"/>
    </ligand>
</feature>
<organism evidence="14 15">
    <name type="scientific">Idiomarina baltica</name>
    <dbReference type="NCBI Taxonomy" id="190892"/>
    <lineage>
        <taxon>Bacteria</taxon>
        <taxon>Pseudomonadati</taxon>
        <taxon>Pseudomonadota</taxon>
        <taxon>Gammaproteobacteria</taxon>
        <taxon>Alteromonadales</taxon>
        <taxon>Idiomarinaceae</taxon>
        <taxon>Idiomarina</taxon>
    </lineage>
</organism>
<evidence type="ECO:0000256" key="2">
    <source>
        <dbReference type="ARBA" id="ARBA00008014"/>
    </source>
</evidence>
<dbReference type="GO" id="GO:0005829">
    <property type="term" value="C:cytosol"/>
    <property type="evidence" value="ECO:0007669"/>
    <property type="project" value="TreeGrafter"/>
</dbReference>
<dbReference type="GO" id="GO:0009073">
    <property type="term" value="P:aromatic amino acid family biosynthetic process"/>
    <property type="evidence" value="ECO:0007669"/>
    <property type="project" value="UniProtKB-KW"/>
</dbReference>
<feature type="binding site" evidence="12">
    <location>
        <position position="54"/>
    </location>
    <ligand>
        <name>NADP(+)</name>
        <dbReference type="ChEBI" id="CHEBI:58349"/>
    </ligand>
</feature>
<evidence type="ECO:0000256" key="7">
    <source>
        <dbReference type="ARBA" id="ARBA00022643"/>
    </source>
</evidence>
<dbReference type="STRING" id="314276.OS145_12809"/>
<dbReference type="AlphaFoldDB" id="A0A348WLU1"/>
<dbReference type="InterPro" id="IPR000453">
    <property type="entry name" value="Chorismate_synth"/>
</dbReference>
<comment type="cofactor">
    <cofactor evidence="12 13">
        <name>FMNH2</name>
        <dbReference type="ChEBI" id="CHEBI:57618"/>
    </cofactor>
    <text evidence="12 13">Reduced FMN (FMNH(2)).</text>
</comment>
<keyword evidence="10 12" id="KW-0057">Aromatic amino acid biosynthesis</keyword>
<feature type="binding site" evidence="12">
    <location>
        <position position="48"/>
    </location>
    <ligand>
        <name>NADP(+)</name>
        <dbReference type="ChEBI" id="CHEBI:58349"/>
    </ligand>
</feature>
<dbReference type="FunFam" id="3.60.150.10:FF:000001">
    <property type="entry name" value="Chorismate synthase"/>
    <property type="match status" value="1"/>
</dbReference>
<evidence type="ECO:0000256" key="10">
    <source>
        <dbReference type="ARBA" id="ARBA00023141"/>
    </source>
</evidence>
<dbReference type="UniPathway" id="UPA00053">
    <property type="reaction ID" value="UER00090"/>
</dbReference>
<evidence type="ECO:0000256" key="12">
    <source>
        <dbReference type="HAMAP-Rule" id="MF_00300"/>
    </source>
</evidence>
<comment type="pathway">
    <text evidence="1 12 13">Metabolic intermediate biosynthesis; chorismate biosynthesis; chorismate from D-erythrose 4-phosphate and phosphoenolpyruvate: step 7/7.</text>
</comment>
<dbReference type="GO" id="GO:0004107">
    <property type="term" value="F:chorismate synthase activity"/>
    <property type="evidence" value="ECO:0007669"/>
    <property type="project" value="UniProtKB-UniRule"/>
</dbReference>
<name>A0A348WLU1_9GAMM</name>
<evidence type="ECO:0000256" key="11">
    <source>
        <dbReference type="ARBA" id="ARBA00023239"/>
    </source>
</evidence>
<keyword evidence="5 12" id="KW-0028">Amino-acid biosynthesis</keyword>
<feature type="binding site" evidence="12">
    <location>
        <begin position="292"/>
        <end position="296"/>
    </location>
    <ligand>
        <name>FMN</name>
        <dbReference type="ChEBI" id="CHEBI:58210"/>
    </ligand>
</feature>
<evidence type="ECO:0000256" key="1">
    <source>
        <dbReference type="ARBA" id="ARBA00005044"/>
    </source>
</evidence>
<dbReference type="EC" id="4.2.3.5" evidence="4 12"/>
<keyword evidence="11 12" id="KW-0456">Lyase</keyword>
<gene>
    <name evidence="12" type="primary">aroC</name>
    <name evidence="14" type="ORF">DCR58_01815</name>
</gene>
<dbReference type="Pfam" id="PF01264">
    <property type="entry name" value="Chorismate_synt"/>
    <property type="match status" value="1"/>
</dbReference>
<evidence type="ECO:0000256" key="13">
    <source>
        <dbReference type="RuleBase" id="RU000605"/>
    </source>
</evidence>
<evidence type="ECO:0000313" key="14">
    <source>
        <dbReference type="EMBL" id="HAR55503.1"/>
    </source>
</evidence>
<reference evidence="14 15" key="1">
    <citation type="journal article" date="2018" name="Nat. Biotechnol.">
        <title>A standardized bacterial taxonomy based on genome phylogeny substantially revises the tree of life.</title>
        <authorList>
            <person name="Parks D.H."/>
            <person name="Chuvochina M."/>
            <person name="Waite D.W."/>
            <person name="Rinke C."/>
            <person name="Skarshewski A."/>
            <person name="Chaumeil P.A."/>
            <person name="Hugenholtz P."/>
        </authorList>
    </citation>
    <scope>NUCLEOTIDE SEQUENCE [LARGE SCALE GENOMIC DNA]</scope>
    <source>
        <strain evidence="14">UBA9360</strain>
    </source>
</reference>
<dbReference type="HAMAP" id="MF_00300">
    <property type="entry name" value="Chorismate_synth"/>
    <property type="match status" value="1"/>
</dbReference>
<comment type="caution">
    <text evidence="14">The sequence shown here is derived from an EMBL/GenBank/DDBJ whole genome shotgun (WGS) entry which is preliminary data.</text>
</comment>
<dbReference type="PROSITE" id="PS00788">
    <property type="entry name" value="CHORISMATE_SYNTHASE_2"/>
    <property type="match status" value="1"/>
</dbReference>
<dbReference type="InterPro" id="IPR020541">
    <property type="entry name" value="Chorismate_synthase_CS"/>
</dbReference>
<feature type="binding site" evidence="12">
    <location>
        <position position="318"/>
    </location>
    <ligand>
        <name>FMN</name>
        <dbReference type="ChEBI" id="CHEBI:58210"/>
    </ligand>
</feature>
<evidence type="ECO:0000256" key="5">
    <source>
        <dbReference type="ARBA" id="ARBA00022605"/>
    </source>
</evidence>
<dbReference type="GO" id="GO:0009423">
    <property type="term" value="P:chorismate biosynthetic process"/>
    <property type="evidence" value="ECO:0007669"/>
    <property type="project" value="UniProtKB-UniRule"/>
</dbReference>
<feature type="binding site" evidence="12">
    <location>
        <position position="277"/>
    </location>
    <ligand>
        <name>FMN</name>
        <dbReference type="ChEBI" id="CHEBI:58210"/>
    </ligand>
</feature>
<dbReference type="PANTHER" id="PTHR21085">
    <property type="entry name" value="CHORISMATE SYNTHASE"/>
    <property type="match status" value="1"/>
</dbReference>
<dbReference type="NCBIfam" id="NF003793">
    <property type="entry name" value="PRK05382.1"/>
    <property type="match status" value="1"/>
</dbReference>
<evidence type="ECO:0000313" key="15">
    <source>
        <dbReference type="Proteomes" id="UP000262878"/>
    </source>
</evidence>
<evidence type="ECO:0000256" key="3">
    <source>
        <dbReference type="ARBA" id="ARBA00011881"/>
    </source>
</evidence>
<dbReference type="GO" id="GO:0008652">
    <property type="term" value="P:amino acid biosynthetic process"/>
    <property type="evidence" value="ECO:0007669"/>
    <property type="project" value="UniProtKB-KW"/>
</dbReference>
<dbReference type="RefSeq" id="WP_006955249.1">
    <property type="nucleotide sequence ID" value="NZ_DAIRLQ010000003.1"/>
</dbReference>
<dbReference type="Proteomes" id="UP000262878">
    <property type="component" value="Unassembled WGS sequence"/>
</dbReference>
<dbReference type="CDD" id="cd07304">
    <property type="entry name" value="Chorismate_synthase"/>
    <property type="match status" value="1"/>
</dbReference>
<dbReference type="GO" id="GO:0010181">
    <property type="term" value="F:FMN binding"/>
    <property type="evidence" value="ECO:0007669"/>
    <property type="project" value="TreeGrafter"/>
</dbReference>